<feature type="region of interest" description="Disordered" evidence="1">
    <location>
        <begin position="410"/>
        <end position="433"/>
    </location>
</feature>
<gene>
    <name evidence="2" type="ORF">GJ744_005180</name>
</gene>
<name>A0A8H7A5Z2_9EURO</name>
<dbReference type="OrthoDB" id="10463977at2759"/>
<dbReference type="AlphaFoldDB" id="A0A8H7A5Z2"/>
<accession>A0A8H7A5Z2</accession>
<protein>
    <submittedName>
        <fullName evidence="2">Uncharacterized protein</fullName>
    </submittedName>
</protein>
<comment type="caution">
    <text evidence="2">The sequence shown here is derived from an EMBL/GenBank/DDBJ whole genome shotgun (WGS) entry which is preliminary data.</text>
</comment>
<organism evidence="2 3">
    <name type="scientific">Endocarpon pusillum</name>
    <dbReference type="NCBI Taxonomy" id="364733"/>
    <lineage>
        <taxon>Eukaryota</taxon>
        <taxon>Fungi</taxon>
        <taxon>Dikarya</taxon>
        <taxon>Ascomycota</taxon>
        <taxon>Pezizomycotina</taxon>
        <taxon>Eurotiomycetes</taxon>
        <taxon>Chaetothyriomycetidae</taxon>
        <taxon>Verrucariales</taxon>
        <taxon>Verrucariaceae</taxon>
        <taxon>Endocarpon</taxon>
    </lineage>
</organism>
<feature type="compositionally biased region" description="Basic and acidic residues" evidence="1">
    <location>
        <begin position="416"/>
        <end position="433"/>
    </location>
</feature>
<feature type="compositionally biased region" description="Basic and acidic residues" evidence="1">
    <location>
        <begin position="653"/>
        <end position="675"/>
    </location>
</feature>
<proteinExistence type="predicted"/>
<evidence type="ECO:0000313" key="3">
    <source>
        <dbReference type="Proteomes" id="UP000606974"/>
    </source>
</evidence>
<feature type="region of interest" description="Disordered" evidence="1">
    <location>
        <begin position="638"/>
        <end position="675"/>
    </location>
</feature>
<keyword evidence="3" id="KW-1185">Reference proteome</keyword>
<reference evidence="2" key="1">
    <citation type="submission" date="2020-02" db="EMBL/GenBank/DDBJ databases">
        <authorList>
            <person name="Palmer J.M."/>
        </authorList>
    </citation>
    <scope>NUCLEOTIDE SEQUENCE</scope>
    <source>
        <strain evidence="2">EPUS1.4</strain>
        <tissue evidence="2">Thallus</tissue>
    </source>
</reference>
<feature type="region of interest" description="Disordered" evidence="1">
    <location>
        <begin position="143"/>
        <end position="167"/>
    </location>
</feature>
<evidence type="ECO:0000256" key="1">
    <source>
        <dbReference type="SAM" id="MobiDB-lite"/>
    </source>
</evidence>
<dbReference type="EMBL" id="JAACFV010000221">
    <property type="protein sequence ID" value="KAF7502763.1"/>
    <property type="molecule type" value="Genomic_DNA"/>
</dbReference>
<sequence>MFRSTFEGIRDLRLRWALWQEDAFDLETEADSWASTVEFKRSTLCGVVLHKLSDIQQVLRAITSELSRIYRGLQTAKADTYLPRDFSSIAKDVGDMSPAITDLFDILPVLKEYDSAGSDSELATFRGHLLSIKQSILQDSAGVERKSVQQQPISVRDKDDFPVGDQDDPHSYVRPLPFLRTLEESMLEDLEGCLRIWDEIKNYRNIKPGNRENKECYYLSMSEDIQGLRIHSDEESSVTTAEDEQAHEGAPKCYEYYQFTNLGDWRVAERCKTFVPQDKLHYVVTKFKKNASVVETIKKISPRRRAQIDRLLTEKNFVEWGADGQWHCVFIGSPTPRHVSKKGIREHLKMDVIIAQHILPGIVKPTSPESSKSFLAEISDISEPLKPKKSRDILESNKLYLKERPELGLPSKGKKIATENRNDDKSHEEIRDRSLGSQEIRREVEYLIRSMKDRWLYLLGRVEEDYKDDKFHGRIWDKLHGRIWDKLHGRIRDKFRGLLRDDSLHLRRLQEYRRDVEALFEEMRHRSLHHLERFEEKDNVGIFENFLVDSESLFGEMSDRLLLHLQRFQENCESDEPFKETKGRYLYVRRFREMYEEHRYLFWNTWYRLLCRLQQIVDTCMGNDCPHREMIDSALRRHEKRVASDPPSYEPLIEERKDISEAPQPKERSTESDKFQKVVNVANRVRRGSRVRVIRVHKLRPSR</sequence>
<feature type="compositionally biased region" description="Basic and acidic residues" evidence="1">
    <location>
        <begin position="155"/>
        <end position="167"/>
    </location>
</feature>
<dbReference type="Proteomes" id="UP000606974">
    <property type="component" value="Unassembled WGS sequence"/>
</dbReference>
<evidence type="ECO:0000313" key="2">
    <source>
        <dbReference type="EMBL" id="KAF7502763.1"/>
    </source>
</evidence>